<dbReference type="OrthoDB" id="9776303at2"/>
<dbReference type="Proteomes" id="UP000181909">
    <property type="component" value="Unassembled WGS sequence"/>
</dbReference>
<evidence type="ECO:0000313" key="3">
    <source>
        <dbReference type="Proteomes" id="UP000181909"/>
    </source>
</evidence>
<feature type="compositionally biased region" description="Basic and acidic residues" evidence="1">
    <location>
        <begin position="96"/>
        <end position="107"/>
    </location>
</feature>
<dbReference type="RefSeq" id="WP_143166441.1">
    <property type="nucleotide sequence ID" value="NZ_FPJO01000001.1"/>
</dbReference>
<feature type="region of interest" description="Disordered" evidence="1">
    <location>
        <begin position="96"/>
        <end position="118"/>
    </location>
</feature>
<gene>
    <name evidence="2" type="ORF">SAMN02787144_1001220</name>
</gene>
<proteinExistence type="predicted"/>
<dbReference type="Gene3D" id="1.25.10.10">
    <property type="entry name" value="Leucine-rich Repeat Variant"/>
    <property type="match status" value="1"/>
</dbReference>
<dbReference type="STRING" id="1893.SAMN02787144_1001220"/>
<dbReference type="InterPro" id="IPR011989">
    <property type="entry name" value="ARM-like"/>
</dbReference>
<dbReference type="InterPro" id="IPR016024">
    <property type="entry name" value="ARM-type_fold"/>
</dbReference>
<dbReference type="AlphaFoldDB" id="A0A1K1TR27"/>
<evidence type="ECO:0000256" key="1">
    <source>
        <dbReference type="SAM" id="MobiDB-lite"/>
    </source>
</evidence>
<sequence>MRRAVLDPDARIRYHARATLYARGHTDLAPRVYRDALAPASVPDATAIGALGGLADPGGACDVPRILDFTAHPKARVRAEAWRALSILDPRELGRRADRLAADPSDKVRRHLPGPRAD</sequence>
<dbReference type="SUPFAM" id="SSF48371">
    <property type="entry name" value="ARM repeat"/>
    <property type="match status" value="1"/>
</dbReference>
<dbReference type="EMBL" id="FPJO01000001">
    <property type="protein sequence ID" value="SFX03016.1"/>
    <property type="molecule type" value="Genomic_DNA"/>
</dbReference>
<accession>A0A1K1TR27</accession>
<evidence type="ECO:0000313" key="2">
    <source>
        <dbReference type="EMBL" id="SFX03016.1"/>
    </source>
</evidence>
<evidence type="ECO:0008006" key="4">
    <source>
        <dbReference type="Google" id="ProtNLM"/>
    </source>
</evidence>
<organism evidence="2 3">
    <name type="scientific">Streptomyces atratus</name>
    <dbReference type="NCBI Taxonomy" id="1893"/>
    <lineage>
        <taxon>Bacteria</taxon>
        <taxon>Bacillati</taxon>
        <taxon>Actinomycetota</taxon>
        <taxon>Actinomycetes</taxon>
        <taxon>Kitasatosporales</taxon>
        <taxon>Streptomycetaceae</taxon>
        <taxon>Streptomyces</taxon>
    </lineage>
</organism>
<protein>
    <recommendedName>
        <fullName evidence="4">HEAT repeat-containing protein</fullName>
    </recommendedName>
</protein>
<name>A0A1K1TR27_STRAR</name>
<reference evidence="2 3" key="1">
    <citation type="submission" date="2016-11" db="EMBL/GenBank/DDBJ databases">
        <authorList>
            <person name="Jaros S."/>
            <person name="Januszkiewicz K."/>
            <person name="Wedrychowicz H."/>
        </authorList>
    </citation>
    <scope>NUCLEOTIDE SEQUENCE [LARGE SCALE GENOMIC DNA]</scope>
    <source>
        <strain evidence="2 3">OK807</strain>
    </source>
</reference>
<feature type="compositionally biased region" description="Basic residues" evidence="1">
    <location>
        <begin position="108"/>
        <end position="118"/>
    </location>
</feature>